<feature type="transmembrane region" description="Helical" evidence="1">
    <location>
        <begin position="12"/>
        <end position="35"/>
    </location>
</feature>
<evidence type="ECO:0000313" key="2">
    <source>
        <dbReference type="EMBL" id="GAA0245802.1"/>
    </source>
</evidence>
<dbReference type="Proteomes" id="UP001500657">
    <property type="component" value="Unassembled WGS sequence"/>
</dbReference>
<dbReference type="PROSITE" id="PS00409">
    <property type="entry name" value="PROKAR_NTER_METHYL"/>
    <property type="match status" value="1"/>
</dbReference>
<sequence length="156" mass="17386">MYNTLMSRRHGLTLVELMIALVVTALLAVVAIPSYTKYVNRVRTNKVMIFMASTSLSLEAYYAQHSSYPATLAEAGVTDAIDPWGNPYQYLAIDIDPPPNKGKVRRDKNMNPINTDYDLYSNGPDGRSQTQLMARFARDDIVRAGNGSYIGKAQDF</sequence>
<keyword evidence="1" id="KW-0472">Membrane</keyword>
<dbReference type="SUPFAM" id="SSF54523">
    <property type="entry name" value="Pili subunits"/>
    <property type="match status" value="1"/>
</dbReference>
<keyword evidence="1" id="KW-1133">Transmembrane helix</keyword>
<organism evidence="2 3">
    <name type="scientific">Rhodanobacter caeni</name>
    <dbReference type="NCBI Taxonomy" id="657654"/>
    <lineage>
        <taxon>Bacteria</taxon>
        <taxon>Pseudomonadati</taxon>
        <taxon>Pseudomonadota</taxon>
        <taxon>Gammaproteobacteria</taxon>
        <taxon>Lysobacterales</taxon>
        <taxon>Rhodanobacteraceae</taxon>
        <taxon>Rhodanobacter</taxon>
    </lineage>
</organism>
<evidence type="ECO:0000313" key="3">
    <source>
        <dbReference type="Proteomes" id="UP001500657"/>
    </source>
</evidence>
<accession>A0ABP3E191</accession>
<dbReference type="EMBL" id="BAAAFO010000002">
    <property type="protein sequence ID" value="GAA0245802.1"/>
    <property type="molecule type" value="Genomic_DNA"/>
</dbReference>
<keyword evidence="3" id="KW-1185">Reference proteome</keyword>
<comment type="caution">
    <text evidence="2">The sequence shown here is derived from an EMBL/GenBank/DDBJ whole genome shotgun (WGS) entry which is preliminary data.</text>
</comment>
<dbReference type="Pfam" id="PF07963">
    <property type="entry name" value="N_methyl"/>
    <property type="match status" value="1"/>
</dbReference>
<dbReference type="NCBIfam" id="TIGR02532">
    <property type="entry name" value="IV_pilin_GFxxxE"/>
    <property type="match status" value="1"/>
</dbReference>
<protein>
    <recommendedName>
        <fullName evidence="4">Prepilin-type N-terminal cleavage/methylation domain-containing protein</fullName>
    </recommendedName>
</protein>
<dbReference type="RefSeq" id="WP_343880705.1">
    <property type="nucleotide sequence ID" value="NZ_BAAAFO010000002.1"/>
</dbReference>
<dbReference type="Gene3D" id="3.30.700.10">
    <property type="entry name" value="Glycoprotein, Type 4 Pilin"/>
    <property type="match status" value="1"/>
</dbReference>
<dbReference type="InterPro" id="IPR012902">
    <property type="entry name" value="N_methyl_site"/>
</dbReference>
<name>A0ABP3E191_9GAMM</name>
<gene>
    <name evidence="2" type="ORF">GCM10009126_09240</name>
</gene>
<evidence type="ECO:0000256" key="1">
    <source>
        <dbReference type="SAM" id="Phobius"/>
    </source>
</evidence>
<dbReference type="InterPro" id="IPR045584">
    <property type="entry name" value="Pilin-like"/>
</dbReference>
<evidence type="ECO:0008006" key="4">
    <source>
        <dbReference type="Google" id="ProtNLM"/>
    </source>
</evidence>
<reference evidence="3" key="1">
    <citation type="journal article" date="2019" name="Int. J. Syst. Evol. Microbiol.">
        <title>The Global Catalogue of Microorganisms (GCM) 10K type strain sequencing project: providing services to taxonomists for standard genome sequencing and annotation.</title>
        <authorList>
            <consortium name="The Broad Institute Genomics Platform"/>
            <consortium name="The Broad Institute Genome Sequencing Center for Infectious Disease"/>
            <person name="Wu L."/>
            <person name="Ma J."/>
        </authorList>
    </citation>
    <scope>NUCLEOTIDE SEQUENCE [LARGE SCALE GENOMIC DNA]</scope>
    <source>
        <strain evidence="3">JCM 16242</strain>
    </source>
</reference>
<proteinExistence type="predicted"/>
<keyword evidence="1" id="KW-0812">Transmembrane</keyword>